<dbReference type="UniPathway" id="UPA00659"/>
<dbReference type="GO" id="GO:0016853">
    <property type="term" value="F:isomerase activity"/>
    <property type="evidence" value="ECO:0007669"/>
    <property type="project" value="UniProtKB-KW"/>
</dbReference>
<keyword evidence="10" id="KW-0413">Isomerase</keyword>
<comment type="similarity">
    <text evidence="3">In the N-terminal section; belongs to the enoyl-CoA hydratase/isomerase family.</text>
</comment>
<comment type="subcellular location">
    <subcellularLocation>
        <location evidence="1">Peroxisome</location>
    </subcellularLocation>
</comment>
<dbReference type="AlphaFoldDB" id="A0A835ZCY2"/>
<keyword evidence="17" id="KW-1185">Reference proteome</keyword>
<dbReference type="FunFam" id="3.40.50.720:FF:000009">
    <property type="entry name" value="Fatty oxidation complex, alpha subunit"/>
    <property type="match status" value="1"/>
</dbReference>
<evidence type="ECO:0000313" key="16">
    <source>
        <dbReference type="EMBL" id="KAG5192107.1"/>
    </source>
</evidence>
<protein>
    <submittedName>
        <fullName evidence="16">Enoyl-coenzyme A hydratase/3-hydroxyacyl coenzyme A dehydrogenase</fullName>
    </submittedName>
</protein>
<dbReference type="Gene3D" id="3.40.50.720">
    <property type="entry name" value="NAD(P)-binding Rossmann-like Domain"/>
    <property type="match status" value="1"/>
</dbReference>
<dbReference type="GO" id="GO:0005777">
    <property type="term" value="C:peroxisome"/>
    <property type="evidence" value="ECO:0007669"/>
    <property type="project" value="UniProtKB-SubCell"/>
</dbReference>
<dbReference type="GO" id="GO:0003857">
    <property type="term" value="F:(3S)-3-hydroxyacyl-CoA dehydrogenase (NAD+) activity"/>
    <property type="evidence" value="ECO:0007669"/>
    <property type="project" value="TreeGrafter"/>
</dbReference>
<dbReference type="InterPro" id="IPR008927">
    <property type="entry name" value="6-PGluconate_DH-like_C_sf"/>
</dbReference>
<dbReference type="SUPFAM" id="SSF52096">
    <property type="entry name" value="ClpP/crotonase"/>
    <property type="match status" value="1"/>
</dbReference>
<sequence length="727" mass="76471">MTAPPLNPLSHAVRQALMTHLATAEKDPAVQIILITGAGTNFSAGADIKEMADLSGSLGVASEPQLTTVVRAIEACNKPVIAAIDGFALGGGCEVALSCHYRVASPRARLGLPEVKIGLIPGAGGTQRLPRLVPIDLALHMITTGATVKAGDALQAGLVDHISAPGQDLIAAAVAHVRGQPDFVEGGHVADARRSGRRALVSGAEAISEACAKALAKCGAPVMGREPVWSAIEALRAAAARGATFEGGLETEGHLFSRLLASQQSRGRRHLFLAEREASRMPAPSPKPSPVKQVGIIGAGTMGSGIAIAHLMVGLEVVLVDANPEALQRGVKLVQGSLMRAVKRGKLSEQAAMAAGAKLKTAGSIGKELSQVDMVIEAVVEKMELKKAIFKQLDDACRDGAVLCTNTSTLDVDAIAAATRRPHACMGMHFFSPAQAMPLVECVRGRASSPHTIATTLGAAKRLGKVGVLVGNCDGFVGNRMLKGYQDEVLFMLEEGATPRQIDTVMRDFGMLLGPLETSDLAGNDISWLIRKARGLTDPARRDPGARYCALGDALCEAGRFGQKVGRGWYRYDAGDSRSKGKAPQDDPEVAALIDAHRRAHGVAMPRAIVADEIAERCLLPMLNEAFLILGEGIADRPGDIDVVWVYGYAWPVWKGGPMFWADELGLDVVLAKLRAYGARHPDVAHWRPAPLLEELVARGETSVMSWQRGRAAAAAAAAASAQSSKL</sequence>
<keyword evidence="7" id="KW-0520">NAD</keyword>
<accession>A0A835ZCY2</accession>
<dbReference type="GO" id="GO:0070403">
    <property type="term" value="F:NAD+ binding"/>
    <property type="evidence" value="ECO:0007669"/>
    <property type="project" value="InterPro"/>
</dbReference>
<keyword evidence="9" id="KW-0576">Peroxisome</keyword>
<dbReference type="Pfam" id="PF00725">
    <property type="entry name" value="3HCDH"/>
    <property type="match status" value="2"/>
</dbReference>
<gene>
    <name evidence="16" type="ORF">JKP88DRAFT_191280</name>
</gene>
<evidence type="ECO:0000256" key="8">
    <source>
        <dbReference type="ARBA" id="ARBA00023098"/>
    </source>
</evidence>
<dbReference type="CDD" id="cd06558">
    <property type="entry name" value="crotonase-like"/>
    <property type="match status" value="1"/>
</dbReference>
<evidence type="ECO:0000256" key="12">
    <source>
        <dbReference type="ARBA" id="ARBA00023268"/>
    </source>
</evidence>
<name>A0A835ZCY2_9STRA</name>
<evidence type="ECO:0000256" key="10">
    <source>
        <dbReference type="ARBA" id="ARBA00023235"/>
    </source>
</evidence>
<keyword evidence="12" id="KW-0511">Multifunctional enzyme</keyword>
<keyword evidence="6" id="KW-0560">Oxidoreductase</keyword>
<dbReference type="InterPro" id="IPR006108">
    <property type="entry name" value="3HC_DH_C"/>
</dbReference>
<evidence type="ECO:0000256" key="1">
    <source>
        <dbReference type="ARBA" id="ARBA00004275"/>
    </source>
</evidence>
<evidence type="ECO:0000256" key="9">
    <source>
        <dbReference type="ARBA" id="ARBA00023140"/>
    </source>
</evidence>
<dbReference type="Pfam" id="PF00378">
    <property type="entry name" value="ECH_1"/>
    <property type="match status" value="1"/>
</dbReference>
<dbReference type="SUPFAM" id="SSF51735">
    <property type="entry name" value="NAD(P)-binding Rossmann-fold domains"/>
    <property type="match status" value="1"/>
</dbReference>
<dbReference type="Pfam" id="PF02737">
    <property type="entry name" value="3HCDH_N"/>
    <property type="match status" value="1"/>
</dbReference>
<evidence type="ECO:0000259" key="15">
    <source>
        <dbReference type="Pfam" id="PF02737"/>
    </source>
</evidence>
<dbReference type="InterPro" id="IPR036291">
    <property type="entry name" value="NAD(P)-bd_dom_sf"/>
</dbReference>
<proteinExistence type="inferred from homology"/>
<evidence type="ECO:0000256" key="4">
    <source>
        <dbReference type="ARBA" id="ARBA00011245"/>
    </source>
</evidence>
<dbReference type="PROSITE" id="PS00166">
    <property type="entry name" value="ENOYL_COA_HYDRATASE"/>
    <property type="match status" value="1"/>
</dbReference>
<evidence type="ECO:0000256" key="7">
    <source>
        <dbReference type="ARBA" id="ARBA00023027"/>
    </source>
</evidence>
<comment type="caution">
    <text evidence="16">The sequence shown here is derived from an EMBL/GenBank/DDBJ whole genome shotgun (WGS) entry which is preliminary data.</text>
</comment>
<dbReference type="OrthoDB" id="2018133at2759"/>
<evidence type="ECO:0000259" key="14">
    <source>
        <dbReference type="Pfam" id="PF00725"/>
    </source>
</evidence>
<reference evidence="16" key="1">
    <citation type="submission" date="2021-02" db="EMBL/GenBank/DDBJ databases">
        <title>First Annotated Genome of the Yellow-green Alga Tribonema minus.</title>
        <authorList>
            <person name="Mahan K.M."/>
        </authorList>
    </citation>
    <scope>NUCLEOTIDE SEQUENCE</scope>
    <source>
        <strain evidence="16">UTEX B ZZ1240</strain>
    </source>
</reference>
<dbReference type="EMBL" id="JAFCMP010000010">
    <property type="protein sequence ID" value="KAG5192107.1"/>
    <property type="molecule type" value="Genomic_DNA"/>
</dbReference>
<comment type="pathway">
    <text evidence="2">Lipid metabolism; fatty acid beta-oxidation.</text>
</comment>
<dbReference type="Proteomes" id="UP000664859">
    <property type="component" value="Unassembled WGS sequence"/>
</dbReference>
<feature type="domain" description="3-hydroxyacyl-CoA dehydrogenase C-terminal" evidence="14">
    <location>
        <begin position="614"/>
        <end position="703"/>
    </location>
</feature>
<feature type="domain" description="3-hydroxyacyl-CoA dehydrogenase NAD binding" evidence="15">
    <location>
        <begin position="293"/>
        <end position="472"/>
    </location>
</feature>
<dbReference type="SUPFAM" id="SSF48179">
    <property type="entry name" value="6-phosphogluconate dehydrogenase C-terminal domain-like"/>
    <property type="match status" value="2"/>
</dbReference>
<keyword evidence="11" id="KW-0456">Lyase</keyword>
<dbReference type="GO" id="GO:0006635">
    <property type="term" value="P:fatty acid beta-oxidation"/>
    <property type="evidence" value="ECO:0007669"/>
    <property type="project" value="UniProtKB-UniPathway"/>
</dbReference>
<evidence type="ECO:0000256" key="3">
    <source>
        <dbReference type="ARBA" id="ARBA00008750"/>
    </source>
</evidence>
<keyword evidence="5" id="KW-0276">Fatty acid metabolism</keyword>
<organism evidence="16 17">
    <name type="scientific">Tribonema minus</name>
    <dbReference type="NCBI Taxonomy" id="303371"/>
    <lineage>
        <taxon>Eukaryota</taxon>
        <taxon>Sar</taxon>
        <taxon>Stramenopiles</taxon>
        <taxon>Ochrophyta</taxon>
        <taxon>PX clade</taxon>
        <taxon>Xanthophyceae</taxon>
        <taxon>Tribonematales</taxon>
        <taxon>Tribonemataceae</taxon>
        <taxon>Tribonema</taxon>
    </lineage>
</organism>
<feature type="domain" description="3-hydroxyacyl-CoA dehydrogenase C-terminal" evidence="14">
    <location>
        <begin position="475"/>
        <end position="572"/>
    </location>
</feature>
<dbReference type="InterPro" id="IPR029045">
    <property type="entry name" value="ClpP/crotonase-like_dom_sf"/>
</dbReference>
<dbReference type="PANTHER" id="PTHR23309:SF49">
    <property type="entry name" value="PEROXISOMAL BIFUNCTIONAL ENZYME"/>
    <property type="match status" value="1"/>
</dbReference>
<keyword evidence="8" id="KW-0443">Lipid metabolism</keyword>
<dbReference type="InterPro" id="IPR006176">
    <property type="entry name" value="3-OHacyl-CoA_DH_NAD-bd"/>
</dbReference>
<evidence type="ECO:0000256" key="5">
    <source>
        <dbReference type="ARBA" id="ARBA00022832"/>
    </source>
</evidence>
<dbReference type="InterPro" id="IPR018376">
    <property type="entry name" value="Enoyl-CoA_hyd/isom_CS"/>
</dbReference>
<dbReference type="Gene3D" id="3.90.226.10">
    <property type="entry name" value="2-enoyl-CoA Hydratase, Chain A, domain 1"/>
    <property type="match status" value="1"/>
</dbReference>
<evidence type="ECO:0000256" key="11">
    <source>
        <dbReference type="ARBA" id="ARBA00023239"/>
    </source>
</evidence>
<evidence type="ECO:0000256" key="13">
    <source>
        <dbReference type="RuleBase" id="RU003707"/>
    </source>
</evidence>
<evidence type="ECO:0000256" key="6">
    <source>
        <dbReference type="ARBA" id="ARBA00023002"/>
    </source>
</evidence>
<dbReference type="PANTHER" id="PTHR23309">
    <property type="entry name" value="3-HYDROXYACYL-COA DEHYROGENASE"/>
    <property type="match status" value="1"/>
</dbReference>
<dbReference type="Gene3D" id="1.10.1040.50">
    <property type="match status" value="1"/>
</dbReference>
<dbReference type="InterPro" id="IPR001753">
    <property type="entry name" value="Enoyl-CoA_hydra/iso"/>
</dbReference>
<comment type="similarity">
    <text evidence="13">Belongs to the enoyl-CoA hydratase/isomerase family.</text>
</comment>
<comment type="subunit">
    <text evidence="4">Monomer.</text>
</comment>
<evidence type="ECO:0000256" key="2">
    <source>
        <dbReference type="ARBA" id="ARBA00005005"/>
    </source>
</evidence>
<evidence type="ECO:0000313" key="17">
    <source>
        <dbReference type="Proteomes" id="UP000664859"/>
    </source>
</evidence>
<dbReference type="FunFam" id="1.10.1040.50:FF:000006">
    <property type="entry name" value="Peroxisomal bifunctional enzyme"/>
    <property type="match status" value="1"/>
</dbReference>
<dbReference type="GO" id="GO:0004300">
    <property type="term" value="F:enoyl-CoA hydratase activity"/>
    <property type="evidence" value="ECO:0007669"/>
    <property type="project" value="UniProtKB-ARBA"/>
</dbReference>